<evidence type="ECO:0000256" key="7">
    <source>
        <dbReference type="ARBA" id="ARBA00022989"/>
    </source>
</evidence>
<evidence type="ECO:0000256" key="3">
    <source>
        <dbReference type="ARBA" id="ARBA00022448"/>
    </source>
</evidence>
<dbReference type="AlphaFoldDB" id="A0A1G9MNW3"/>
<dbReference type="InterPro" id="IPR003849">
    <property type="entry name" value="Preprotein_translocase_YajC"/>
</dbReference>
<dbReference type="Proteomes" id="UP000199350">
    <property type="component" value="Chromosome I"/>
</dbReference>
<keyword evidence="6" id="KW-0653">Protein transport</keyword>
<evidence type="ECO:0000313" key="10">
    <source>
        <dbReference type="EMBL" id="SDL75909.1"/>
    </source>
</evidence>
<dbReference type="Pfam" id="PF02699">
    <property type="entry name" value="YajC"/>
    <property type="match status" value="1"/>
</dbReference>
<keyword evidence="4" id="KW-1003">Cell membrane</keyword>
<keyword evidence="9" id="KW-0472">Membrane</keyword>
<keyword evidence="5" id="KW-0812">Transmembrane</keyword>
<dbReference type="NCBIfam" id="TIGR00739">
    <property type="entry name" value="yajC"/>
    <property type="match status" value="1"/>
</dbReference>
<organism evidence="10 11">
    <name type="scientific">Corynebacterium mycetoides</name>
    <dbReference type="NCBI Taxonomy" id="38302"/>
    <lineage>
        <taxon>Bacteria</taxon>
        <taxon>Bacillati</taxon>
        <taxon>Actinomycetota</taxon>
        <taxon>Actinomycetes</taxon>
        <taxon>Mycobacteriales</taxon>
        <taxon>Corynebacteriaceae</taxon>
        <taxon>Corynebacterium</taxon>
    </lineage>
</organism>
<comment type="similarity">
    <text evidence="2">Belongs to the YajC family.</text>
</comment>
<keyword evidence="3" id="KW-0813">Transport</keyword>
<keyword evidence="7" id="KW-1133">Transmembrane helix</keyword>
<dbReference type="EMBL" id="LT629700">
    <property type="protein sequence ID" value="SDL75909.1"/>
    <property type="molecule type" value="Genomic_DNA"/>
</dbReference>
<gene>
    <name evidence="10" type="ORF">SAMN04488535_0683</name>
</gene>
<keyword evidence="11" id="KW-1185">Reference proteome</keyword>
<comment type="subcellular location">
    <subcellularLocation>
        <location evidence="1">Cell membrane</location>
        <topology evidence="1">Single-pass membrane protein</topology>
    </subcellularLocation>
</comment>
<dbReference type="PANTHER" id="PTHR33909">
    <property type="entry name" value="SEC TRANSLOCON ACCESSORY COMPLEX SUBUNIT YAJC"/>
    <property type="match status" value="1"/>
</dbReference>
<sequence length="96" mass="10294">MELIFLLIILAVFMLPTLLMMRSQRRRQADMEQLHASLQPGDAVVTVAGVHGTVVGADADTLRLEIAPGIVVTTERTGVLRRATPAAANTDGARTD</sequence>
<dbReference type="GO" id="GO:0005886">
    <property type="term" value="C:plasma membrane"/>
    <property type="evidence" value="ECO:0007669"/>
    <property type="project" value="UniProtKB-SubCell"/>
</dbReference>
<dbReference type="PANTHER" id="PTHR33909:SF1">
    <property type="entry name" value="SEC TRANSLOCON ACCESSORY COMPLEX SUBUNIT YAJC"/>
    <property type="match status" value="1"/>
</dbReference>
<dbReference type="GO" id="GO:0015031">
    <property type="term" value="P:protein transport"/>
    <property type="evidence" value="ECO:0007669"/>
    <property type="project" value="UniProtKB-KW"/>
</dbReference>
<evidence type="ECO:0000256" key="8">
    <source>
        <dbReference type="ARBA" id="ARBA00023010"/>
    </source>
</evidence>
<evidence type="ECO:0000256" key="2">
    <source>
        <dbReference type="ARBA" id="ARBA00006742"/>
    </source>
</evidence>
<dbReference type="STRING" id="38302.SAMN04488535_0683"/>
<evidence type="ECO:0000256" key="9">
    <source>
        <dbReference type="ARBA" id="ARBA00023136"/>
    </source>
</evidence>
<name>A0A1G9MNW3_9CORY</name>
<evidence type="ECO:0000256" key="6">
    <source>
        <dbReference type="ARBA" id="ARBA00022927"/>
    </source>
</evidence>
<protein>
    <submittedName>
        <fullName evidence="10">Protein translocase subunit yajC</fullName>
    </submittedName>
</protein>
<dbReference type="SMART" id="SM01323">
    <property type="entry name" value="YajC"/>
    <property type="match status" value="1"/>
</dbReference>
<accession>A0A1G9MNW3</accession>
<proteinExistence type="inferred from homology"/>
<reference evidence="11" key="1">
    <citation type="submission" date="2016-10" db="EMBL/GenBank/DDBJ databases">
        <authorList>
            <person name="Varghese N."/>
            <person name="Submissions S."/>
        </authorList>
    </citation>
    <scope>NUCLEOTIDE SEQUENCE [LARGE SCALE GENOMIC DNA]</scope>
    <source>
        <strain evidence="11">DSM 20632</strain>
    </source>
</reference>
<evidence type="ECO:0000256" key="1">
    <source>
        <dbReference type="ARBA" id="ARBA00004162"/>
    </source>
</evidence>
<dbReference type="OrthoDB" id="4419940at2"/>
<evidence type="ECO:0000313" key="11">
    <source>
        <dbReference type="Proteomes" id="UP000199350"/>
    </source>
</evidence>
<keyword evidence="8" id="KW-0811">Translocation</keyword>
<dbReference type="RefSeq" id="WP_092148751.1">
    <property type="nucleotide sequence ID" value="NZ_LT629700.1"/>
</dbReference>
<evidence type="ECO:0000256" key="4">
    <source>
        <dbReference type="ARBA" id="ARBA00022475"/>
    </source>
</evidence>
<evidence type="ECO:0000256" key="5">
    <source>
        <dbReference type="ARBA" id="ARBA00022692"/>
    </source>
</evidence>